<evidence type="ECO:0000256" key="3">
    <source>
        <dbReference type="ARBA" id="ARBA00022759"/>
    </source>
</evidence>
<dbReference type="GO" id="GO:0043571">
    <property type="term" value="P:maintenance of CRISPR repeat elements"/>
    <property type="evidence" value="ECO:0007669"/>
    <property type="project" value="InterPro"/>
</dbReference>
<evidence type="ECO:0000313" key="9">
    <source>
        <dbReference type="Proteomes" id="UP000177682"/>
    </source>
</evidence>
<evidence type="ECO:0000256" key="4">
    <source>
        <dbReference type="ARBA" id="ARBA00022801"/>
    </source>
</evidence>
<protein>
    <submittedName>
        <fullName evidence="8">CRISPR-associated endonuclease Cas2</fullName>
    </submittedName>
</protein>
<feature type="domain" description="Transcriptional repressor PaaX-like central Cas2-like" evidence="7">
    <location>
        <begin position="109"/>
        <end position="179"/>
    </location>
</feature>
<dbReference type="InterPro" id="IPR021127">
    <property type="entry name" value="CRISPR_associated_Cas2"/>
</dbReference>
<organism evidence="8 9">
    <name type="scientific">Candidatus Doudnabacteria bacterium RIFCSPHIGHO2_12_FULL_48_16</name>
    <dbReference type="NCBI Taxonomy" id="1817838"/>
    <lineage>
        <taxon>Bacteria</taxon>
        <taxon>Candidatus Doudnaibacteriota</taxon>
    </lineage>
</organism>
<accession>A0A1F5PJP9</accession>
<evidence type="ECO:0000256" key="1">
    <source>
        <dbReference type="ARBA" id="ARBA00022722"/>
    </source>
</evidence>
<evidence type="ECO:0000256" key="5">
    <source>
        <dbReference type="ARBA" id="ARBA00022842"/>
    </source>
</evidence>
<reference evidence="8 9" key="1">
    <citation type="journal article" date="2016" name="Nat. Commun.">
        <title>Thousands of microbial genomes shed light on interconnected biogeochemical processes in an aquifer system.</title>
        <authorList>
            <person name="Anantharaman K."/>
            <person name="Brown C.T."/>
            <person name="Hug L.A."/>
            <person name="Sharon I."/>
            <person name="Castelle C.J."/>
            <person name="Probst A.J."/>
            <person name="Thomas B.C."/>
            <person name="Singh A."/>
            <person name="Wilkins M.J."/>
            <person name="Karaoz U."/>
            <person name="Brodie E.L."/>
            <person name="Williams K.H."/>
            <person name="Hubbard S.S."/>
            <person name="Banfield J.F."/>
        </authorList>
    </citation>
    <scope>NUCLEOTIDE SEQUENCE [LARGE SCALE GENOMIC DNA]</scope>
</reference>
<sequence>MVKKGKKIKKAVNKAIESLPRKLLEFFQGFDEYYSAALMGRAYHHKWLRQKLRGQYNGPAITTALHRLQKSGLITKKRTDDKVYYQLTIDGELKQLINHAAKHKTPRTDGFATVIVFDIAEDKRRHRRFLRKFLLNNGFTNLQKSVMIGPVLLPKEFQILVDRLRIAQNVTILKAKIENWQ</sequence>
<name>A0A1F5PJP9_9BACT</name>
<dbReference type="InterPro" id="IPR036388">
    <property type="entry name" value="WH-like_DNA-bd_sf"/>
</dbReference>
<dbReference type="AlphaFoldDB" id="A0A1F5PJP9"/>
<comment type="caution">
    <text evidence="8">The sequence shown here is derived from an EMBL/GenBank/DDBJ whole genome shotgun (WGS) entry which is preliminary data.</text>
</comment>
<keyword evidence="3 8" id="KW-0255">Endonuclease</keyword>
<keyword evidence="4" id="KW-0378">Hydrolase</keyword>
<dbReference type="NCBIfam" id="TIGR01573">
    <property type="entry name" value="cas2"/>
    <property type="match status" value="1"/>
</dbReference>
<dbReference type="Proteomes" id="UP000177682">
    <property type="component" value="Unassembled WGS sequence"/>
</dbReference>
<proteinExistence type="predicted"/>
<keyword evidence="6" id="KW-0051">Antiviral defense</keyword>
<evidence type="ECO:0000313" key="8">
    <source>
        <dbReference type="EMBL" id="OGE90168.1"/>
    </source>
</evidence>
<dbReference type="GO" id="GO:0006351">
    <property type="term" value="P:DNA-templated transcription"/>
    <property type="evidence" value="ECO:0007669"/>
    <property type="project" value="TreeGrafter"/>
</dbReference>
<evidence type="ECO:0000256" key="2">
    <source>
        <dbReference type="ARBA" id="ARBA00022723"/>
    </source>
</evidence>
<dbReference type="GO" id="GO:0004521">
    <property type="term" value="F:RNA endonuclease activity"/>
    <property type="evidence" value="ECO:0007669"/>
    <property type="project" value="InterPro"/>
</dbReference>
<dbReference type="PANTHER" id="PTHR30319">
    <property type="entry name" value="PHENYLACETIC ACID REGULATOR-RELATED TRANSCRIPTIONAL REPRESSOR"/>
    <property type="match status" value="1"/>
</dbReference>
<dbReference type="SUPFAM" id="SSF46785">
    <property type="entry name" value="Winged helix' DNA-binding domain"/>
    <property type="match status" value="1"/>
</dbReference>
<keyword evidence="5" id="KW-0460">Magnesium</keyword>
<dbReference type="Gene3D" id="1.10.10.10">
    <property type="entry name" value="Winged helix-like DNA-binding domain superfamily/Winged helix DNA-binding domain"/>
    <property type="match status" value="1"/>
</dbReference>
<dbReference type="SUPFAM" id="SSF143430">
    <property type="entry name" value="TTP0101/SSO1404-like"/>
    <property type="match status" value="1"/>
</dbReference>
<dbReference type="Pfam" id="PF20803">
    <property type="entry name" value="PaaX_M"/>
    <property type="match status" value="1"/>
</dbReference>
<dbReference type="PANTHER" id="PTHR30319:SF1">
    <property type="entry name" value="TRANSCRIPTIONAL REPRESSOR PAAX"/>
    <property type="match status" value="1"/>
</dbReference>
<dbReference type="Gene3D" id="3.30.70.240">
    <property type="match status" value="1"/>
</dbReference>
<gene>
    <name evidence="8" type="ORF">A3E29_03640</name>
</gene>
<evidence type="ECO:0000259" key="7">
    <source>
        <dbReference type="Pfam" id="PF20803"/>
    </source>
</evidence>
<dbReference type="EMBL" id="MFEY01000007">
    <property type="protein sequence ID" value="OGE90168.1"/>
    <property type="molecule type" value="Genomic_DNA"/>
</dbReference>
<keyword evidence="2" id="KW-0479">Metal-binding</keyword>
<keyword evidence="1" id="KW-0540">Nuclease</keyword>
<evidence type="ECO:0000256" key="6">
    <source>
        <dbReference type="ARBA" id="ARBA00023118"/>
    </source>
</evidence>
<dbReference type="InterPro" id="IPR036390">
    <property type="entry name" value="WH_DNA-bd_sf"/>
</dbReference>
<dbReference type="InterPro" id="IPR048846">
    <property type="entry name" value="PaaX-like_central"/>
</dbReference>